<dbReference type="Pfam" id="PF02470">
    <property type="entry name" value="MlaD"/>
    <property type="match status" value="1"/>
</dbReference>
<name>A0AAU7AQM0_9ACTN</name>
<dbReference type="AlphaFoldDB" id="A0AAU7AQM0"/>
<dbReference type="EMBL" id="CP114014">
    <property type="protein sequence ID" value="XAY03667.1"/>
    <property type="molecule type" value="Genomic_DNA"/>
</dbReference>
<evidence type="ECO:0000313" key="2">
    <source>
        <dbReference type="EMBL" id="XAY03667.1"/>
    </source>
</evidence>
<protein>
    <recommendedName>
        <fullName evidence="1">Mce/MlaD domain-containing protein</fullName>
    </recommendedName>
</protein>
<dbReference type="PANTHER" id="PTHR33371:SF4">
    <property type="entry name" value="INTERMEMBRANE PHOSPHOLIPID TRANSPORT SYSTEM BINDING PROTEIN MLAD"/>
    <property type="match status" value="1"/>
</dbReference>
<dbReference type="KEGG" id="parq:DSM112329_00487"/>
<sequence length="439" mass="46427">MKNLAANRAALGALVLTLLIAVTVAIDSGLVASQFSEKGTTIRAQFTTTGQLKKGDPVRINGITAGRVDRLRLAPGGRTAIVDLTVFDSAGTIHADASARIRLRTALGGTFAVDLKPGTASTSPLGDRTIPTTRTENQVEVEDLIAFNRGASRDGLRTTLKELPAALHPEPVASAVTKLDADAPALEATIAAVRGPREQDLRRVLAATAQTVRAVDAPADGVRRMVEGAASTVNVTAARSQELRRTFALTGQIQPQVRRTLAELRSTLHQADPLIERLTGAAPALSPTLSELRPTVRSADRLLSTARPVAQNLRYAARSLALTARSGTQLVNELQPSIDRLAGTVLPGLAERDPVTELRTYQIVGPTIASLNGSASTFDAEGHLFRFPALGSERSVANLLPCNVLLTDPEESSILKCNKLLGGVKRALSYRQPTPKAGK</sequence>
<gene>
    <name evidence="2" type="ORF">DSM112329_00487</name>
</gene>
<evidence type="ECO:0000259" key="1">
    <source>
        <dbReference type="Pfam" id="PF02470"/>
    </source>
</evidence>
<feature type="domain" description="Mce/MlaD" evidence="1">
    <location>
        <begin position="39"/>
        <end position="118"/>
    </location>
</feature>
<dbReference type="PANTHER" id="PTHR33371">
    <property type="entry name" value="INTERMEMBRANE PHOSPHOLIPID TRANSPORT SYSTEM BINDING PROTEIN MLAD-RELATED"/>
    <property type="match status" value="1"/>
</dbReference>
<dbReference type="InterPro" id="IPR003399">
    <property type="entry name" value="Mce/MlaD"/>
</dbReference>
<accession>A0AAU7AQM0</accession>
<dbReference type="InterPro" id="IPR052336">
    <property type="entry name" value="MlaD_Phospholipid_Transporter"/>
</dbReference>
<proteinExistence type="predicted"/>
<dbReference type="RefSeq" id="WP_354700222.1">
    <property type="nucleotide sequence ID" value="NZ_CP114014.1"/>
</dbReference>
<organism evidence="2">
    <name type="scientific">Paraconexibacter sp. AEG42_29</name>
    <dbReference type="NCBI Taxonomy" id="2997339"/>
    <lineage>
        <taxon>Bacteria</taxon>
        <taxon>Bacillati</taxon>
        <taxon>Actinomycetota</taxon>
        <taxon>Thermoleophilia</taxon>
        <taxon>Solirubrobacterales</taxon>
        <taxon>Paraconexibacteraceae</taxon>
        <taxon>Paraconexibacter</taxon>
    </lineage>
</organism>
<reference evidence="2" key="1">
    <citation type="submission" date="2022-12" db="EMBL/GenBank/DDBJ databases">
        <title>Paraconexibacter alkalitolerans sp. nov. and Baekduia alba sp. nov., isolated from soil and emended description of the genera Paraconexibacter (Chun et al., 2020) and Baekduia (An et al., 2020).</title>
        <authorList>
            <person name="Vieira S."/>
            <person name="Huber K.J."/>
            <person name="Geppert A."/>
            <person name="Wolf J."/>
            <person name="Neumann-Schaal M."/>
            <person name="Muesken M."/>
            <person name="Overmann J."/>
        </authorList>
    </citation>
    <scope>NUCLEOTIDE SEQUENCE</scope>
    <source>
        <strain evidence="2">AEG42_29</strain>
    </source>
</reference>